<keyword evidence="2" id="KW-1185">Reference proteome</keyword>
<gene>
    <name evidence="1" type="ORF">SAMN04488557_1504</name>
</gene>
<dbReference type="EMBL" id="FPCH01000002">
    <property type="protein sequence ID" value="SFV32171.1"/>
    <property type="molecule type" value="Genomic_DNA"/>
</dbReference>
<reference evidence="2" key="1">
    <citation type="submission" date="2016-10" db="EMBL/GenBank/DDBJ databases">
        <authorList>
            <person name="Varghese N."/>
            <person name="Submissions S."/>
        </authorList>
    </citation>
    <scope>NUCLEOTIDE SEQUENCE [LARGE SCALE GENOMIC DNA]</scope>
    <source>
        <strain evidence="2">DSM 1565</strain>
    </source>
</reference>
<proteinExistence type="predicted"/>
<organism evidence="1 2">
    <name type="scientific">Hyphomicrobium facile</name>
    <dbReference type="NCBI Taxonomy" id="51670"/>
    <lineage>
        <taxon>Bacteria</taxon>
        <taxon>Pseudomonadati</taxon>
        <taxon>Pseudomonadota</taxon>
        <taxon>Alphaproteobacteria</taxon>
        <taxon>Hyphomicrobiales</taxon>
        <taxon>Hyphomicrobiaceae</taxon>
        <taxon>Hyphomicrobium</taxon>
    </lineage>
</organism>
<dbReference type="OrthoDB" id="7932551at2"/>
<evidence type="ECO:0000313" key="1">
    <source>
        <dbReference type="EMBL" id="SFV32171.1"/>
    </source>
</evidence>
<sequence length="121" mass="13279">MSKTFCAEMLTRSEFDRANERLEITVCNAAGESQTISINARIAETLSSILGDHFQSASAFGDLTKIPDRYAVGHGRHEPVVMLRFEDEPAYGLTADQALDLGEALIDEVGAMTKVKYPARQ</sequence>
<evidence type="ECO:0000313" key="2">
    <source>
        <dbReference type="Proteomes" id="UP000199423"/>
    </source>
</evidence>
<protein>
    <submittedName>
        <fullName evidence="1">Uncharacterized protein</fullName>
    </submittedName>
</protein>
<name>A0A1I7NC00_9HYPH</name>
<accession>A0A1I7NC00</accession>
<dbReference type="RefSeq" id="WP_092866696.1">
    <property type="nucleotide sequence ID" value="NZ_FPCH01000002.1"/>
</dbReference>
<dbReference type="Proteomes" id="UP000199423">
    <property type="component" value="Unassembled WGS sequence"/>
</dbReference>
<dbReference type="AlphaFoldDB" id="A0A1I7NC00"/>